<dbReference type="AlphaFoldDB" id="A0A9J6EDH7"/>
<accession>A0A9J6EDH7</accession>
<gene>
    <name evidence="1" type="ORF">HPB51_024064</name>
</gene>
<sequence length="403" mass="44224">MLNVLVGTRCVHDAALNVATELSRGFHLGAIVGSVGRESQGLLCYGADMATGRSFGAGGPRGKMYSWDHPEVVNKEIEWACHYSLSPSGMLAEAMGEAGGYEGGVWPHAQTITSEAFSVAVSSADFELRIARALQLIEPGTPSIRPGHERTLSYCFSGNALLLAGVSWGAYLSSGIDWALLNGMLTPSSDLTTTIKALVPLVTNGRVTNCVDAKRRLYRQGVHWQNYADATRYSSTNFAARDFKDALSFPMPMFVIRAVMENLGLQLKEPPTKQTYYDPDEDKDSAFVGVVSPVERNWLFAPWVCDTMGYVRRKFSIIMTAPLGKDERTPEVSVWPYAWTDTVVSHSAQFGRIRHAGGIRRSRPPRVLVAFRSSEIQPLWPESNPATFSQQSILVTPSRGVKL</sequence>
<dbReference type="Proteomes" id="UP000821866">
    <property type="component" value="Chromosome 3"/>
</dbReference>
<protein>
    <submittedName>
        <fullName evidence="1">Uncharacterized protein</fullName>
    </submittedName>
</protein>
<reference evidence="1" key="1">
    <citation type="journal article" date="2020" name="Cell">
        <title>Large-Scale Comparative Analyses of Tick Genomes Elucidate Their Genetic Diversity and Vector Capacities.</title>
        <authorList>
            <consortium name="Tick Genome and Microbiome Consortium (TIGMIC)"/>
            <person name="Jia N."/>
            <person name="Wang J."/>
            <person name="Shi W."/>
            <person name="Du L."/>
            <person name="Sun Y."/>
            <person name="Zhan W."/>
            <person name="Jiang J.F."/>
            <person name="Wang Q."/>
            <person name="Zhang B."/>
            <person name="Ji P."/>
            <person name="Bell-Sakyi L."/>
            <person name="Cui X.M."/>
            <person name="Yuan T.T."/>
            <person name="Jiang B.G."/>
            <person name="Yang W.F."/>
            <person name="Lam T.T."/>
            <person name="Chang Q.C."/>
            <person name="Ding S.J."/>
            <person name="Wang X.J."/>
            <person name="Zhu J.G."/>
            <person name="Ruan X.D."/>
            <person name="Zhao L."/>
            <person name="Wei J.T."/>
            <person name="Ye R.Z."/>
            <person name="Que T.C."/>
            <person name="Du C.H."/>
            <person name="Zhou Y.H."/>
            <person name="Cheng J.X."/>
            <person name="Dai P.F."/>
            <person name="Guo W.B."/>
            <person name="Han X.H."/>
            <person name="Huang E.J."/>
            <person name="Li L.F."/>
            <person name="Wei W."/>
            <person name="Gao Y.C."/>
            <person name="Liu J.Z."/>
            <person name="Shao H.Z."/>
            <person name="Wang X."/>
            <person name="Wang C.C."/>
            <person name="Yang T.C."/>
            <person name="Huo Q.B."/>
            <person name="Li W."/>
            <person name="Chen H.Y."/>
            <person name="Chen S.E."/>
            <person name="Zhou L.G."/>
            <person name="Ni X.B."/>
            <person name="Tian J.H."/>
            <person name="Sheng Y."/>
            <person name="Liu T."/>
            <person name="Pan Y.S."/>
            <person name="Xia L.Y."/>
            <person name="Li J."/>
            <person name="Zhao F."/>
            <person name="Cao W.C."/>
        </authorList>
    </citation>
    <scope>NUCLEOTIDE SEQUENCE</scope>
    <source>
        <strain evidence="1">Rmic-2018</strain>
    </source>
</reference>
<proteinExistence type="predicted"/>
<evidence type="ECO:0000313" key="1">
    <source>
        <dbReference type="EMBL" id="KAH8032287.1"/>
    </source>
</evidence>
<keyword evidence="2" id="KW-1185">Reference proteome</keyword>
<name>A0A9J6EDH7_RHIMP</name>
<organism evidence="1 2">
    <name type="scientific">Rhipicephalus microplus</name>
    <name type="common">Cattle tick</name>
    <name type="synonym">Boophilus microplus</name>
    <dbReference type="NCBI Taxonomy" id="6941"/>
    <lineage>
        <taxon>Eukaryota</taxon>
        <taxon>Metazoa</taxon>
        <taxon>Ecdysozoa</taxon>
        <taxon>Arthropoda</taxon>
        <taxon>Chelicerata</taxon>
        <taxon>Arachnida</taxon>
        <taxon>Acari</taxon>
        <taxon>Parasitiformes</taxon>
        <taxon>Ixodida</taxon>
        <taxon>Ixodoidea</taxon>
        <taxon>Ixodidae</taxon>
        <taxon>Rhipicephalinae</taxon>
        <taxon>Rhipicephalus</taxon>
        <taxon>Boophilus</taxon>
    </lineage>
</organism>
<reference evidence="1" key="2">
    <citation type="submission" date="2021-09" db="EMBL/GenBank/DDBJ databases">
        <authorList>
            <person name="Jia N."/>
            <person name="Wang J."/>
            <person name="Shi W."/>
            <person name="Du L."/>
            <person name="Sun Y."/>
            <person name="Zhan W."/>
            <person name="Jiang J."/>
            <person name="Wang Q."/>
            <person name="Zhang B."/>
            <person name="Ji P."/>
            <person name="Sakyi L.B."/>
            <person name="Cui X."/>
            <person name="Yuan T."/>
            <person name="Jiang B."/>
            <person name="Yang W."/>
            <person name="Lam T.T.-Y."/>
            <person name="Chang Q."/>
            <person name="Ding S."/>
            <person name="Wang X."/>
            <person name="Zhu J."/>
            <person name="Ruan X."/>
            <person name="Zhao L."/>
            <person name="Wei J."/>
            <person name="Que T."/>
            <person name="Du C."/>
            <person name="Cheng J."/>
            <person name="Dai P."/>
            <person name="Han X."/>
            <person name="Huang E."/>
            <person name="Gao Y."/>
            <person name="Liu J."/>
            <person name="Shao H."/>
            <person name="Ye R."/>
            <person name="Li L."/>
            <person name="Wei W."/>
            <person name="Wang X."/>
            <person name="Wang C."/>
            <person name="Huo Q."/>
            <person name="Li W."/>
            <person name="Guo W."/>
            <person name="Chen H."/>
            <person name="Chen S."/>
            <person name="Zhou L."/>
            <person name="Zhou L."/>
            <person name="Ni X."/>
            <person name="Tian J."/>
            <person name="Zhou Y."/>
            <person name="Sheng Y."/>
            <person name="Liu T."/>
            <person name="Pan Y."/>
            <person name="Xia L."/>
            <person name="Li J."/>
            <person name="Zhao F."/>
            <person name="Cao W."/>
        </authorList>
    </citation>
    <scope>NUCLEOTIDE SEQUENCE</scope>
    <source>
        <strain evidence="1">Rmic-2018</strain>
        <tissue evidence="1">Larvae</tissue>
    </source>
</reference>
<evidence type="ECO:0000313" key="2">
    <source>
        <dbReference type="Proteomes" id="UP000821866"/>
    </source>
</evidence>
<comment type="caution">
    <text evidence="1">The sequence shown here is derived from an EMBL/GenBank/DDBJ whole genome shotgun (WGS) entry which is preliminary data.</text>
</comment>
<dbReference type="EMBL" id="JABSTU010000005">
    <property type="protein sequence ID" value="KAH8032287.1"/>
    <property type="molecule type" value="Genomic_DNA"/>
</dbReference>